<dbReference type="Proteomes" id="UP000547510">
    <property type="component" value="Unassembled WGS sequence"/>
</dbReference>
<evidence type="ECO:0000313" key="4">
    <source>
        <dbReference type="Proteomes" id="UP000547510"/>
    </source>
</evidence>
<dbReference type="AlphaFoldDB" id="A0A841CR42"/>
<gene>
    <name evidence="3" type="ORF">FHS29_005115</name>
</gene>
<dbReference type="SUPFAM" id="SSF81324">
    <property type="entry name" value="Voltage-gated potassium channels"/>
    <property type="match status" value="1"/>
</dbReference>
<sequence length="134" mass="14021">MTGVVVAAGVAVVLLVIVWQLRGIGRSDHPVRRGIQALVLVAGVFVLVFAGCYHLMSTVDRSAFTEPLDFADAVYLAVTVFATVGFGDIAPVTTSARMVVTAQMCGDVLLVGGVARLVVHAVRTRRRQVGGGAD</sequence>
<keyword evidence="1" id="KW-0472">Membrane</keyword>
<dbReference type="RefSeq" id="WP_184694511.1">
    <property type="nucleotide sequence ID" value="NZ_JACHJN010000008.1"/>
</dbReference>
<reference evidence="3 4" key="1">
    <citation type="submission" date="2020-08" db="EMBL/GenBank/DDBJ databases">
        <title>Genomic Encyclopedia of Type Strains, Phase III (KMG-III): the genomes of soil and plant-associated and newly described type strains.</title>
        <authorList>
            <person name="Whitman W."/>
        </authorList>
    </citation>
    <scope>NUCLEOTIDE SEQUENCE [LARGE SCALE GENOMIC DNA]</scope>
    <source>
        <strain evidence="3 4">CECT 8640</strain>
    </source>
</reference>
<protein>
    <recommendedName>
        <fullName evidence="2">Potassium channel domain-containing protein</fullName>
    </recommendedName>
</protein>
<keyword evidence="1" id="KW-0812">Transmembrane</keyword>
<dbReference type="EMBL" id="JACHJN010000008">
    <property type="protein sequence ID" value="MBB5958507.1"/>
    <property type="molecule type" value="Genomic_DNA"/>
</dbReference>
<feature type="transmembrane region" description="Helical" evidence="1">
    <location>
        <begin position="36"/>
        <end position="56"/>
    </location>
</feature>
<proteinExistence type="predicted"/>
<comment type="caution">
    <text evidence="3">The sequence shown here is derived from an EMBL/GenBank/DDBJ whole genome shotgun (WGS) entry which is preliminary data.</text>
</comment>
<evidence type="ECO:0000313" key="3">
    <source>
        <dbReference type="EMBL" id="MBB5958507.1"/>
    </source>
</evidence>
<dbReference type="Gene3D" id="1.10.287.70">
    <property type="match status" value="1"/>
</dbReference>
<organism evidence="3 4">
    <name type="scientific">Saccharothrix tamanrassetensis</name>
    <dbReference type="NCBI Taxonomy" id="1051531"/>
    <lineage>
        <taxon>Bacteria</taxon>
        <taxon>Bacillati</taxon>
        <taxon>Actinomycetota</taxon>
        <taxon>Actinomycetes</taxon>
        <taxon>Pseudonocardiales</taxon>
        <taxon>Pseudonocardiaceae</taxon>
        <taxon>Saccharothrix</taxon>
    </lineage>
</organism>
<keyword evidence="4" id="KW-1185">Reference proteome</keyword>
<name>A0A841CR42_9PSEU</name>
<keyword evidence="1" id="KW-1133">Transmembrane helix</keyword>
<dbReference type="Pfam" id="PF07885">
    <property type="entry name" value="Ion_trans_2"/>
    <property type="match status" value="1"/>
</dbReference>
<evidence type="ECO:0000256" key="1">
    <source>
        <dbReference type="SAM" id="Phobius"/>
    </source>
</evidence>
<feature type="transmembrane region" description="Helical" evidence="1">
    <location>
        <begin position="68"/>
        <end position="86"/>
    </location>
</feature>
<dbReference type="InterPro" id="IPR013099">
    <property type="entry name" value="K_chnl_dom"/>
</dbReference>
<accession>A0A841CR42</accession>
<evidence type="ECO:0000259" key="2">
    <source>
        <dbReference type="Pfam" id="PF07885"/>
    </source>
</evidence>
<feature type="domain" description="Potassium channel" evidence="2">
    <location>
        <begin position="44"/>
        <end position="122"/>
    </location>
</feature>